<evidence type="ECO:0008006" key="3">
    <source>
        <dbReference type="Google" id="ProtNLM"/>
    </source>
</evidence>
<sequence length="214" mass="24235">MPYAFAYGSLYQLNLSHTYLSHTNNTTQQSDNIGFMSIYDFAAHKTSRGFHLFGLEFGLGSGIPRQKHNQFDESNFLLNLDYGYVFDFGTIAVYPYMRLEQYVFFPHKSGTDPSDYGLNIFAGMKLIQDRSIWQWWVNLGVFSDCNLSGNGIGVLGDNSIVYDRNGLSNGVLGEGGIWIFTHDTLSVQARFSASYALSYYEINLKSSLIGIWHF</sequence>
<protein>
    <recommendedName>
        <fullName evidence="3">Outer membrane beta-barrel protein</fullName>
    </recommendedName>
</protein>
<accession>A0A3D8IUY5</accession>
<dbReference type="EMBL" id="NXLT01000001">
    <property type="protein sequence ID" value="RDU68454.1"/>
    <property type="molecule type" value="Genomic_DNA"/>
</dbReference>
<evidence type="ECO:0000313" key="2">
    <source>
        <dbReference type="Proteomes" id="UP000256514"/>
    </source>
</evidence>
<comment type="caution">
    <text evidence="1">The sequence shown here is derived from an EMBL/GenBank/DDBJ whole genome shotgun (WGS) entry which is preliminary data.</text>
</comment>
<name>A0A3D8IUY5_9HELI</name>
<evidence type="ECO:0000313" key="1">
    <source>
        <dbReference type="EMBL" id="RDU68454.1"/>
    </source>
</evidence>
<dbReference type="Proteomes" id="UP000256514">
    <property type="component" value="Unassembled WGS sequence"/>
</dbReference>
<dbReference type="OrthoDB" id="5322504at2"/>
<reference evidence="1 2" key="1">
    <citation type="submission" date="2018-04" db="EMBL/GenBank/DDBJ databases">
        <title>Novel Campyloabacter and Helicobacter Species and Strains.</title>
        <authorList>
            <person name="Mannion A.J."/>
            <person name="Shen Z."/>
            <person name="Fox J.G."/>
        </authorList>
    </citation>
    <scope>NUCLEOTIDE SEQUENCE [LARGE SCALE GENOMIC DNA]</scope>
    <source>
        <strain evidence="1 2">MIT 12-6600</strain>
    </source>
</reference>
<proteinExistence type="predicted"/>
<dbReference type="AlphaFoldDB" id="A0A3D8IUY5"/>
<keyword evidence="2" id="KW-1185">Reference proteome</keyword>
<gene>
    <name evidence="1" type="ORF">CQA54_01210</name>
</gene>
<organism evidence="1 2">
    <name type="scientific">Helicobacter equorum</name>
    <dbReference type="NCBI Taxonomy" id="361872"/>
    <lineage>
        <taxon>Bacteria</taxon>
        <taxon>Pseudomonadati</taxon>
        <taxon>Campylobacterota</taxon>
        <taxon>Epsilonproteobacteria</taxon>
        <taxon>Campylobacterales</taxon>
        <taxon>Helicobacteraceae</taxon>
        <taxon>Helicobacter</taxon>
    </lineage>
</organism>